<feature type="region of interest" description="Disordered" evidence="3">
    <location>
        <begin position="324"/>
        <end position="383"/>
    </location>
</feature>
<evidence type="ECO:0000256" key="1">
    <source>
        <dbReference type="ARBA" id="ARBA00023054"/>
    </source>
</evidence>
<dbReference type="InterPro" id="IPR051147">
    <property type="entry name" value="CFAP_domain-containing"/>
</dbReference>
<keyword evidence="1 2" id="KW-0175">Coiled coil</keyword>
<organism evidence="5 6">
    <name type="scientific">Durusdinium trenchii</name>
    <dbReference type="NCBI Taxonomy" id="1381693"/>
    <lineage>
        <taxon>Eukaryota</taxon>
        <taxon>Sar</taxon>
        <taxon>Alveolata</taxon>
        <taxon>Dinophyceae</taxon>
        <taxon>Suessiales</taxon>
        <taxon>Symbiodiniaceae</taxon>
        <taxon>Durusdinium</taxon>
    </lineage>
</organism>
<dbReference type="Pfam" id="PF13863">
    <property type="entry name" value="DUF4200"/>
    <property type="match status" value="1"/>
</dbReference>
<keyword evidence="6" id="KW-1185">Reference proteome</keyword>
<evidence type="ECO:0000313" key="5">
    <source>
        <dbReference type="EMBL" id="CAK9072503.1"/>
    </source>
</evidence>
<dbReference type="EMBL" id="CAXAMM010034224">
    <property type="protein sequence ID" value="CAK9072503.1"/>
    <property type="molecule type" value="Genomic_DNA"/>
</dbReference>
<accession>A0ABP0PA38</accession>
<feature type="coiled-coil region" evidence="2">
    <location>
        <begin position="165"/>
        <end position="235"/>
    </location>
</feature>
<evidence type="ECO:0000259" key="4">
    <source>
        <dbReference type="Pfam" id="PF13863"/>
    </source>
</evidence>
<protein>
    <submittedName>
        <fullName evidence="5">Cilia- and flagella-associated protein 73 (Flagella-associated protein 73) (Modifier of inner arms 2 protein) (Mia2p)</fullName>
    </submittedName>
</protein>
<keyword evidence="5" id="KW-0282">Flagellum</keyword>
<dbReference type="PANTHER" id="PTHR21683:SF2">
    <property type="entry name" value="COILED-COIL DOMAIN-CONTAINING PROTEIN 42 LIKE-2-LIKE"/>
    <property type="match status" value="1"/>
</dbReference>
<dbReference type="Proteomes" id="UP001642464">
    <property type="component" value="Unassembled WGS sequence"/>
</dbReference>
<feature type="compositionally biased region" description="Polar residues" evidence="3">
    <location>
        <begin position="357"/>
        <end position="368"/>
    </location>
</feature>
<feature type="compositionally biased region" description="Basic and acidic residues" evidence="3">
    <location>
        <begin position="273"/>
        <end position="289"/>
    </location>
</feature>
<gene>
    <name evidence="5" type="ORF">SCF082_LOCUS35652</name>
</gene>
<proteinExistence type="predicted"/>
<evidence type="ECO:0000256" key="2">
    <source>
        <dbReference type="SAM" id="Coils"/>
    </source>
</evidence>
<feature type="coiled-coil region" evidence="2">
    <location>
        <begin position="97"/>
        <end position="131"/>
    </location>
</feature>
<feature type="compositionally biased region" description="Basic and acidic residues" evidence="3">
    <location>
        <begin position="345"/>
        <end position="356"/>
    </location>
</feature>
<keyword evidence="5" id="KW-0969">Cilium</keyword>
<evidence type="ECO:0000313" key="6">
    <source>
        <dbReference type="Proteomes" id="UP001642464"/>
    </source>
</evidence>
<reference evidence="5 6" key="1">
    <citation type="submission" date="2024-02" db="EMBL/GenBank/DDBJ databases">
        <authorList>
            <person name="Chen Y."/>
            <person name="Shah S."/>
            <person name="Dougan E. K."/>
            <person name="Thang M."/>
            <person name="Chan C."/>
        </authorList>
    </citation>
    <scope>NUCLEOTIDE SEQUENCE [LARGE SCALE GENOMIC DNA]</scope>
</reference>
<feature type="region of interest" description="Disordered" evidence="3">
    <location>
        <begin position="264"/>
        <end position="292"/>
    </location>
</feature>
<feature type="domain" description="DUF4200" evidence="4">
    <location>
        <begin position="30"/>
        <end position="147"/>
    </location>
</feature>
<dbReference type="PANTHER" id="PTHR21683">
    <property type="entry name" value="COILED-COIL DOMAIN-CONTAINING PROTEIN 42 LIKE-2-LIKE-RELATED"/>
    <property type="match status" value="1"/>
</dbReference>
<comment type="caution">
    <text evidence="5">The sequence shown here is derived from an EMBL/GenBank/DDBJ whole genome shotgun (WGS) entry which is preliminary data.</text>
</comment>
<evidence type="ECO:0000256" key="3">
    <source>
        <dbReference type="SAM" id="MobiDB-lite"/>
    </source>
</evidence>
<name>A0ABP0PA38_9DINO</name>
<keyword evidence="5" id="KW-0966">Cell projection</keyword>
<sequence length="383" mass="44898">MATGLDGDRGTIPKHPQQLFFDNVNPATRLLEKRRQMYEVQDALENQKARFAKEEEQFRKKEEQLRVKDLQLQNQLVKFNKFLQDNEAKRRRSETRAHEEAAQIKLKDEEIQDLEKQLQDSKFLCTKLEEEKDRNMKYEEFLELVKETCDDYAEISEIVDRHNTLESANADLSEMQIESETKIEELRGEFQTYKKDQEMEMMELRNKVALLQIELDECQKKRQQLQHDFDEATQEDSRHSLKFGQILMSVENLFLRCTTKRKNIQHAQTPVDDEGKQEGEEGQDESKDSFRKKKENAIRQLKVILAYLKDFKEICEILRKERRADPTRGKQAGALEAVTAQEPNIRFEAEMPKGGDRTSQNSGSQGNTKELRPSANVSTTQDF</sequence>
<feature type="coiled-coil region" evidence="2">
    <location>
        <begin position="37"/>
        <end position="73"/>
    </location>
</feature>
<dbReference type="InterPro" id="IPR025252">
    <property type="entry name" value="DUF4200"/>
</dbReference>